<sequence>MGTDWLERLQAGESELSRTERDLVSYINNHPEFAVSLTQLKLAEAAGVSKPVVISCFRKLGFVDYRSFQNSIEQFFSTQIDALRASERMQDRVHSVEELIHEAAAVDIRSLQRLERSISAQTLNDLASRCFSARTLYLFGEGTGYYPAHYLAQRLRRYGRQALMVTQDPSHRPDLLHPMGSDDVLFLFHYSDNDAWLWPLLDLARKRSVWTLLVSATIHPDYVAGASCFLHVPRGEFQFKNSIAVPMHFANLVLLACELIYRNEVKEQLTALESTRGAWNRASGKNIRKQGGKDA</sequence>
<feature type="domain" description="SIS" evidence="2">
    <location>
        <begin position="126"/>
        <end position="264"/>
    </location>
</feature>
<gene>
    <name evidence="3" type="ordered locus">Spirs_0718</name>
</gene>
<evidence type="ECO:0000313" key="3">
    <source>
        <dbReference type="EMBL" id="ADK79853.1"/>
    </source>
</evidence>
<dbReference type="SUPFAM" id="SSF46689">
    <property type="entry name" value="Homeodomain-like"/>
    <property type="match status" value="1"/>
</dbReference>
<dbReference type="GO" id="GO:1901135">
    <property type="term" value="P:carbohydrate derivative metabolic process"/>
    <property type="evidence" value="ECO:0007669"/>
    <property type="project" value="InterPro"/>
</dbReference>
<reference evidence="3 4" key="1">
    <citation type="journal article" date="2010" name="Stand. Genomic Sci.">
        <title>Complete genome sequence of Spirochaeta smaragdinae type strain (SEBR 4228).</title>
        <authorList>
            <person name="Mavromatis K."/>
            <person name="Yasawong M."/>
            <person name="Chertkov O."/>
            <person name="Lapidus A."/>
            <person name="Lucas S."/>
            <person name="Nolan M."/>
            <person name="Del Rio T.G."/>
            <person name="Tice H."/>
            <person name="Cheng J.F."/>
            <person name="Pitluck S."/>
            <person name="Liolios K."/>
            <person name="Ivanova N."/>
            <person name="Tapia R."/>
            <person name="Han C."/>
            <person name="Bruce D."/>
            <person name="Goodwin L."/>
            <person name="Pati A."/>
            <person name="Chen A."/>
            <person name="Palaniappan K."/>
            <person name="Land M."/>
            <person name="Hauser L."/>
            <person name="Chang Y.J."/>
            <person name="Jeffries C.D."/>
            <person name="Detter J.C."/>
            <person name="Rohde M."/>
            <person name="Brambilla E."/>
            <person name="Spring S."/>
            <person name="Goker M."/>
            <person name="Sikorski J."/>
            <person name="Woyke T."/>
            <person name="Bristow J."/>
            <person name="Eisen J.A."/>
            <person name="Markowitz V."/>
            <person name="Hugenholtz P."/>
            <person name="Klenk H.P."/>
            <person name="Kyrpides N.C."/>
        </authorList>
    </citation>
    <scope>NUCLEOTIDE SEQUENCE [LARGE SCALE GENOMIC DNA]</scope>
    <source>
        <strain evidence="4">DSM 11293 / JCM 15392 / SEBR 4228</strain>
    </source>
</reference>
<dbReference type="GO" id="GO:0097367">
    <property type="term" value="F:carbohydrate derivative binding"/>
    <property type="evidence" value="ECO:0007669"/>
    <property type="project" value="InterPro"/>
</dbReference>
<dbReference type="Gene3D" id="3.40.50.10490">
    <property type="entry name" value="Glucose-6-phosphate isomerase like protein, domain 1"/>
    <property type="match status" value="1"/>
</dbReference>
<dbReference type="PROSITE" id="PS51464">
    <property type="entry name" value="SIS"/>
    <property type="match status" value="1"/>
</dbReference>
<evidence type="ECO:0000259" key="2">
    <source>
        <dbReference type="PROSITE" id="PS51464"/>
    </source>
</evidence>
<evidence type="ECO:0000313" key="4">
    <source>
        <dbReference type="Proteomes" id="UP000002318"/>
    </source>
</evidence>
<organism evidence="3 4">
    <name type="scientific">Sediminispirochaeta smaragdinae (strain DSM 11293 / JCM 15392 / SEBR 4228)</name>
    <name type="common">Spirochaeta smaragdinae</name>
    <dbReference type="NCBI Taxonomy" id="573413"/>
    <lineage>
        <taxon>Bacteria</taxon>
        <taxon>Pseudomonadati</taxon>
        <taxon>Spirochaetota</taxon>
        <taxon>Spirochaetia</taxon>
        <taxon>Spirochaetales</taxon>
        <taxon>Spirochaetaceae</taxon>
        <taxon>Sediminispirochaeta</taxon>
    </lineage>
</organism>
<feature type="domain" description="HTH rpiR-type" evidence="1">
    <location>
        <begin position="3"/>
        <end position="79"/>
    </location>
</feature>
<dbReference type="RefSeq" id="WP_013253317.1">
    <property type="nucleotide sequence ID" value="NC_014364.1"/>
</dbReference>
<dbReference type="Proteomes" id="UP000002318">
    <property type="component" value="Chromosome"/>
</dbReference>
<dbReference type="GO" id="GO:0003700">
    <property type="term" value="F:DNA-binding transcription factor activity"/>
    <property type="evidence" value="ECO:0007669"/>
    <property type="project" value="InterPro"/>
</dbReference>
<dbReference type="PANTHER" id="PTHR30514">
    <property type="entry name" value="GLUCOKINASE"/>
    <property type="match status" value="1"/>
</dbReference>
<dbReference type="EMBL" id="CP002116">
    <property type="protein sequence ID" value="ADK79853.1"/>
    <property type="molecule type" value="Genomic_DNA"/>
</dbReference>
<dbReference type="PROSITE" id="PS51071">
    <property type="entry name" value="HTH_RPIR"/>
    <property type="match status" value="1"/>
</dbReference>
<evidence type="ECO:0000259" key="1">
    <source>
        <dbReference type="PROSITE" id="PS51071"/>
    </source>
</evidence>
<dbReference type="STRING" id="573413.Spirs_0718"/>
<dbReference type="SUPFAM" id="SSF53697">
    <property type="entry name" value="SIS domain"/>
    <property type="match status" value="1"/>
</dbReference>
<name>E1RBX3_SEDSS</name>
<dbReference type="Pfam" id="PF01380">
    <property type="entry name" value="SIS"/>
    <property type="match status" value="1"/>
</dbReference>
<accession>E1RBX3</accession>
<dbReference type="InterPro" id="IPR046348">
    <property type="entry name" value="SIS_dom_sf"/>
</dbReference>
<protein>
    <submittedName>
        <fullName evidence="3">Transcriptional regulator, RpiR family</fullName>
    </submittedName>
</protein>
<dbReference type="AlphaFoldDB" id="E1RBX3"/>
<proteinExistence type="predicted"/>
<dbReference type="eggNOG" id="COG1737">
    <property type="taxonomic scope" value="Bacteria"/>
</dbReference>
<dbReference type="InterPro" id="IPR047640">
    <property type="entry name" value="RpiR-like"/>
</dbReference>
<dbReference type="GO" id="GO:0003677">
    <property type="term" value="F:DNA binding"/>
    <property type="evidence" value="ECO:0007669"/>
    <property type="project" value="InterPro"/>
</dbReference>
<dbReference type="KEGG" id="ssm:Spirs_0718"/>
<dbReference type="InterPro" id="IPR036388">
    <property type="entry name" value="WH-like_DNA-bd_sf"/>
</dbReference>
<dbReference type="InterPro" id="IPR001347">
    <property type="entry name" value="SIS_dom"/>
</dbReference>
<dbReference type="OrthoDB" id="367420at2"/>
<dbReference type="Pfam" id="PF01418">
    <property type="entry name" value="HTH_6"/>
    <property type="match status" value="1"/>
</dbReference>
<dbReference type="HOGENOM" id="CLU_943040_0_0_12"/>
<dbReference type="InterPro" id="IPR000281">
    <property type="entry name" value="HTH_RpiR"/>
</dbReference>
<dbReference type="InterPro" id="IPR009057">
    <property type="entry name" value="Homeodomain-like_sf"/>
</dbReference>
<keyword evidence="4" id="KW-1185">Reference proteome</keyword>
<dbReference type="Gene3D" id="1.10.10.10">
    <property type="entry name" value="Winged helix-like DNA-binding domain superfamily/Winged helix DNA-binding domain"/>
    <property type="match status" value="1"/>
</dbReference>